<feature type="compositionally biased region" description="Basic residues" evidence="5">
    <location>
        <begin position="461"/>
        <end position="470"/>
    </location>
</feature>
<feature type="compositionally biased region" description="Polar residues" evidence="5">
    <location>
        <begin position="529"/>
        <end position="542"/>
    </location>
</feature>
<evidence type="ECO:0000256" key="3">
    <source>
        <dbReference type="ARBA" id="ARBA00006466"/>
    </source>
</evidence>
<dbReference type="AlphaFoldDB" id="A0A1G4MHV5"/>
<reference evidence="6 7" key="1">
    <citation type="submission" date="2016-03" db="EMBL/GenBank/DDBJ databases">
        <authorList>
            <person name="Devillers H."/>
        </authorList>
    </citation>
    <scope>NUCLEOTIDE SEQUENCE [LARGE SCALE GENOMIC DNA]</scope>
    <source>
        <strain evidence="6">CBS 6772</strain>
    </source>
</reference>
<feature type="region of interest" description="Disordered" evidence="5">
    <location>
        <begin position="119"/>
        <end position="398"/>
    </location>
</feature>
<evidence type="ECO:0000256" key="1">
    <source>
        <dbReference type="ARBA" id="ARBA00002092"/>
    </source>
</evidence>
<protein>
    <recommendedName>
        <fullName evidence="4">Altered inheritance of mitochondria protein 21</fullName>
    </recommendedName>
</protein>
<feature type="compositionally biased region" description="Basic and acidic residues" evidence="5">
    <location>
        <begin position="191"/>
        <end position="200"/>
    </location>
</feature>
<name>A0A1G4MHV5_LACFM</name>
<accession>A0A1G4MHV5</accession>
<dbReference type="Pfam" id="PF11489">
    <property type="entry name" value="Aim21"/>
    <property type="match status" value="1"/>
</dbReference>
<sequence length="619" mass="67022">MSSEEVVQIPKVPERPRRIPNHIGGDSPRDDKAPAMPMSRPLRTHTTGELHTVPQIPQRRPQRRRTEEPLADLVQGTSKELEEMREMISQISTKADIKRPPTLSTETLETMNSAVLEAKEKDMDSTEEVDRSETDGEKEIITPREDDINTVTEIQNGKADSICEVESTAFDESGFNSMDDFSVDQNAVDSSNDKESHDLTIEEDLKEPSLNPKTSPNIENLPSSIPSGDDVAVSSEKIDSASNAPEKSGKEQILDTSSSVAENEENSMGDANLIQLASEAEKEEIGADHTQVDREGKNIQVPQSVSEENDSTDEHQALSETSEGTPIIPPRPSRHSSATPEGSVPSIPERPKKKPLPPVPKKPSSKIAAFQEMLQKRQLQDSTSLSSKQSSKNGSLLTGNRANIASNLNGLFALPGMTAGGIPPHLSNTTPSEENSAAFPGNSVENHASDVAASKIPVQSRRSKGPRGRKLPSSFANVEKIKCESKDNSIEVYATWSINFSENPSLVERQDEPESECEVIPSSKRSTESLESNDSCNVSETMKPSPGISFEESDSLGMSGSVTQEAENDVPGIDLAIDTAQPQLTSNPKNDALLNNSTDLELISSIKSGIEVTNGNTSE</sequence>
<evidence type="ECO:0000313" key="6">
    <source>
        <dbReference type="EMBL" id="SCW03483.1"/>
    </source>
</evidence>
<feature type="compositionally biased region" description="Polar residues" evidence="5">
    <location>
        <begin position="556"/>
        <end position="565"/>
    </location>
</feature>
<dbReference type="GO" id="GO:0030479">
    <property type="term" value="C:actin cortical patch"/>
    <property type="evidence" value="ECO:0007669"/>
    <property type="project" value="UniProtKB-SubCell"/>
</dbReference>
<dbReference type="EMBL" id="LT598486">
    <property type="protein sequence ID" value="SCW03483.1"/>
    <property type="molecule type" value="Genomic_DNA"/>
</dbReference>
<feature type="region of interest" description="Disordered" evidence="5">
    <location>
        <begin position="505"/>
        <end position="593"/>
    </location>
</feature>
<gene>
    <name evidence="6" type="ORF">LAFE_0G11474G</name>
</gene>
<comment type="function">
    <text evidence="1">Involved in mitochondrial migration along actin filaments.</text>
</comment>
<evidence type="ECO:0000256" key="4">
    <source>
        <dbReference type="ARBA" id="ARBA00021016"/>
    </source>
</evidence>
<dbReference type="Proteomes" id="UP000190831">
    <property type="component" value="Chromosome G"/>
</dbReference>
<comment type="similarity">
    <text evidence="3">Belongs to the AIM21 family.</text>
</comment>
<feature type="compositionally biased region" description="Low complexity" evidence="5">
    <location>
        <begin position="380"/>
        <end position="397"/>
    </location>
</feature>
<dbReference type="InterPro" id="IPR021582">
    <property type="entry name" value="Aim21"/>
</dbReference>
<feature type="compositionally biased region" description="Basic and acidic residues" evidence="5">
    <location>
        <begin position="119"/>
        <end position="147"/>
    </location>
</feature>
<feature type="compositionally biased region" description="Polar residues" evidence="5">
    <location>
        <begin position="211"/>
        <end position="226"/>
    </location>
</feature>
<feature type="compositionally biased region" description="Polar residues" evidence="5">
    <location>
        <begin position="426"/>
        <end position="435"/>
    </location>
</feature>
<evidence type="ECO:0000256" key="2">
    <source>
        <dbReference type="ARBA" id="ARBA00004134"/>
    </source>
</evidence>
<feature type="region of interest" description="Disordered" evidence="5">
    <location>
        <begin position="422"/>
        <end position="473"/>
    </location>
</feature>
<feature type="compositionally biased region" description="Basic and acidic residues" evidence="5">
    <location>
        <begin position="279"/>
        <end position="297"/>
    </location>
</feature>
<dbReference type="OMA" id="FQQMFNQ"/>
<proteinExistence type="inferred from homology"/>
<evidence type="ECO:0000313" key="7">
    <source>
        <dbReference type="Proteomes" id="UP000190831"/>
    </source>
</evidence>
<comment type="subcellular location">
    <subcellularLocation>
        <location evidence="2">Cytoplasm</location>
        <location evidence="2">Cytoskeleton</location>
        <location evidence="2">Actin patch</location>
    </subcellularLocation>
</comment>
<dbReference type="OrthoDB" id="3995855at2759"/>
<organism evidence="6 7">
    <name type="scientific">Lachancea fermentati</name>
    <name type="common">Zygosaccharomyces fermentati</name>
    <dbReference type="NCBI Taxonomy" id="4955"/>
    <lineage>
        <taxon>Eukaryota</taxon>
        <taxon>Fungi</taxon>
        <taxon>Dikarya</taxon>
        <taxon>Ascomycota</taxon>
        <taxon>Saccharomycotina</taxon>
        <taxon>Saccharomycetes</taxon>
        <taxon>Saccharomycetales</taxon>
        <taxon>Saccharomycetaceae</taxon>
        <taxon>Lachancea</taxon>
    </lineage>
</organism>
<feature type="region of interest" description="Disordered" evidence="5">
    <location>
        <begin position="1"/>
        <end position="78"/>
    </location>
</feature>
<evidence type="ECO:0000256" key="5">
    <source>
        <dbReference type="SAM" id="MobiDB-lite"/>
    </source>
</evidence>
<feature type="compositionally biased region" description="Polar residues" evidence="5">
    <location>
        <begin position="580"/>
        <end position="593"/>
    </location>
</feature>
<keyword evidence="7" id="KW-1185">Reference proteome</keyword>
<dbReference type="STRING" id="4955.A0A1G4MHV5"/>